<dbReference type="Gene3D" id="1.25.40.10">
    <property type="entry name" value="Tetratricopeptide repeat domain"/>
    <property type="match status" value="2"/>
</dbReference>
<dbReference type="InterPro" id="IPR050767">
    <property type="entry name" value="Sel1_AlgK"/>
</dbReference>
<dbReference type="SUPFAM" id="SSF56112">
    <property type="entry name" value="Protein kinase-like (PK-like)"/>
    <property type="match status" value="1"/>
</dbReference>
<evidence type="ECO:0000259" key="2">
    <source>
        <dbReference type="PROSITE" id="PS50011"/>
    </source>
</evidence>
<sequence length="1156" mass="137330">MKNQNNCNFQYLPDKYKQLFENIPKKCKEIFNLLTNSLTFRYFNYEKVSKQDFEFFEYELKECKFLVYQILSSKQYEQLFSNFYEINKLDQSKINVIICKEGECIIIEKISEYEFNEIIKTIPGIKLNSPKVFEEDIPLKRVFASNPILQFIINPILGYLVKRYYYPTNYFKDPSFFKFNYKYDNNFDIDFETFIKIQGIFGQFEITDNFQYFNKDDLICLKRLNNKISIVFHTKSRYLFAKKDLRLDSEKKYIKREFDFSEQISHPCFICCYGFYIDSNCISLIYDHMCHDDLYNFLSDNVVNPFFSFMTINRVSRGIKYLHSNSIMHRDLTPRNILINHDFIPFISDYDIMRFYENCEETTKNLGSQKFGAPEQLSGGASFKTDIYLIGVIIFYLFCPKSEFENQNNYDFSNPLIIERFPSEMLELCKNCLKKNPNERPNLKEIQEILIEMTSSNSFLKYFHEDQIQNQNLKYDLMNFYEENKILLSLNEDKELSFLKLYPDFSEFLLSYGRIFYEGKSVEKNMKVSMKFFKLSAEFFKNTENLLKEGNLYFEDGPKQNRFIAKEYYKLAAKKTNDPDAWNILGFTYECSILYNWYGKAKAFKKAEKCYERAIKQKHSLAYYNLGRLWLYDFLETRDPLKAINNYIESAKLGNIKASYEIGKLYIKGDKYVPKNIEKGVQILKDAAKVGYPVAICFLGEYYYERKDFRQAKEYFEIVSPQQNTRANFYLGLMYYNGDGIEQNFGKALEYFNISQNDPNSFYFLAKMHEDGKGIEKNKKKAIEYYKKCIETKENISKVYYGKVWEYYTIKNDYYYHAYNNIGVLELLENGDVDEASKYLWVALEYEHPCGKVNFSILKYIYKLGYSKTIDTLEQASSKENILMASFFLGYISETKNEIENAMKYYSKVFQDKNKPLKYHDKEINDENIFFSNLFIVILSSLKIANYLLQSNNIDENKKANPYLIDIIYRMLDSLLKYKNNQSYSFQFIKMNQNGYCINNLEDFILNFPFFNNSTHKLDEKSSWKIDSEPSSKIYIKIENKSKIDLTNEKASTSKNETANKIIDTSNLDIKEKMENNQIKNEISSKNGEELKNYFVIEKDSNSKNALEIIDTEEIDQPNMIKLIQKTISSMREVLMKPPYFILFGRINDRIKNKNN</sequence>
<dbReference type="InterPro" id="IPR019734">
    <property type="entry name" value="TPR_rpt"/>
</dbReference>
<dbReference type="InterPro" id="IPR011009">
    <property type="entry name" value="Kinase-like_dom_sf"/>
</dbReference>
<dbReference type="PANTHER" id="PTHR11102:SF147">
    <property type="entry name" value="SEL1L ADAPTOR SUBUNIT OF ERAD E3 UBIQUITIN LIGASE"/>
    <property type="match status" value="1"/>
</dbReference>
<accession>A0ABR2HNT4</accession>
<evidence type="ECO:0000313" key="3">
    <source>
        <dbReference type="EMBL" id="KAK8850057.1"/>
    </source>
</evidence>
<dbReference type="InterPro" id="IPR006597">
    <property type="entry name" value="Sel1-like"/>
</dbReference>
<dbReference type="PANTHER" id="PTHR11102">
    <property type="entry name" value="SEL-1-LIKE PROTEIN"/>
    <property type="match status" value="1"/>
</dbReference>
<dbReference type="PROSITE" id="PS50011">
    <property type="entry name" value="PROTEIN_KINASE_DOM"/>
    <property type="match status" value="1"/>
</dbReference>
<gene>
    <name evidence="3" type="ORF">M9Y10_018168</name>
</gene>
<evidence type="ECO:0000256" key="1">
    <source>
        <dbReference type="ARBA" id="ARBA00038101"/>
    </source>
</evidence>
<dbReference type="InterPro" id="IPR000719">
    <property type="entry name" value="Prot_kinase_dom"/>
</dbReference>
<dbReference type="Pfam" id="PF00069">
    <property type="entry name" value="Pkinase"/>
    <property type="match status" value="1"/>
</dbReference>
<dbReference type="SMART" id="SM00671">
    <property type="entry name" value="SEL1"/>
    <property type="match status" value="9"/>
</dbReference>
<dbReference type="SUPFAM" id="SSF81901">
    <property type="entry name" value="HCP-like"/>
    <property type="match status" value="3"/>
</dbReference>
<dbReference type="Proteomes" id="UP001470230">
    <property type="component" value="Unassembled WGS sequence"/>
</dbReference>
<comment type="caution">
    <text evidence="3">The sequence shown here is derived from an EMBL/GenBank/DDBJ whole genome shotgun (WGS) entry which is preliminary data.</text>
</comment>
<reference evidence="3 4" key="1">
    <citation type="submission" date="2024-04" db="EMBL/GenBank/DDBJ databases">
        <title>Tritrichomonas musculus Genome.</title>
        <authorList>
            <person name="Alves-Ferreira E."/>
            <person name="Grigg M."/>
            <person name="Lorenzi H."/>
            <person name="Galac M."/>
        </authorList>
    </citation>
    <scope>NUCLEOTIDE SEQUENCE [LARGE SCALE GENOMIC DNA]</scope>
    <source>
        <strain evidence="3 4">EAF2021</strain>
    </source>
</reference>
<organism evidence="3 4">
    <name type="scientific">Tritrichomonas musculus</name>
    <dbReference type="NCBI Taxonomy" id="1915356"/>
    <lineage>
        <taxon>Eukaryota</taxon>
        <taxon>Metamonada</taxon>
        <taxon>Parabasalia</taxon>
        <taxon>Tritrichomonadida</taxon>
        <taxon>Tritrichomonadidae</taxon>
        <taxon>Tritrichomonas</taxon>
    </lineage>
</organism>
<name>A0ABR2HNT4_9EUKA</name>
<dbReference type="Pfam" id="PF08238">
    <property type="entry name" value="Sel1"/>
    <property type="match status" value="8"/>
</dbReference>
<comment type="similarity">
    <text evidence="1">Belongs to the sel-1 family.</text>
</comment>
<protein>
    <recommendedName>
        <fullName evidence="2">Protein kinase domain-containing protein</fullName>
    </recommendedName>
</protein>
<dbReference type="SMART" id="SM00028">
    <property type="entry name" value="TPR"/>
    <property type="match status" value="3"/>
</dbReference>
<keyword evidence="4" id="KW-1185">Reference proteome</keyword>
<dbReference type="PROSITE" id="PS00109">
    <property type="entry name" value="PROTEIN_KINASE_TYR"/>
    <property type="match status" value="1"/>
</dbReference>
<dbReference type="InterPro" id="IPR008266">
    <property type="entry name" value="Tyr_kinase_AS"/>
</dbReference>
<feature type="domain" description="Protein kinase" evidence="2">
    <location>
        <begin position="195"/>
        <end position="460"/>
    </location>
</feature>
<proteinExistence type="inferred from homology"/>
<evidence type="ECO:0000313" key="4">
    <source>
        <dbReference type="Proteomes" id="UP001470230"/>
    </source>
</evidence>
<dbReference type="EMBL" id="JAPFFF010000024">
    <property type="protein sequence ID" value="KAK8850057.1"/>
    <property type="molecule type" value="Genomic_DNA"/>
</dbReference>
<dbReference type="InterPro" id="IPR011990">
    <property type="entry name" value="TPR-like_helical_dom_sf"/>
</dbReference>
<dbReference type="Gene3D" id="1.10.510.10">
    <property type="entry name" value="Transferase(Phosphotransferase) domain 1"/>
    <property type="match status" value="1"/>
</dbReference>